<organism evidence="1 2">
    <name type="scientific">Nephila pilipes</name>
    <name type="common">Giant wood spider</name>
    <name type="synonym">Nephila maculata</name>
    <dbReference type="NCBI Taxonomy" id="299642"/>
    <lineage>
        <taxon>Eukaryota</taxon>
        <taxon>Metazoa</taxon>
        <taxon>Ecdysozoa</taxon>
        <taxon>Arthropoda</taxon>
        <taxon>Chelicerata</taxon>
        <taxon>Arachnida</taxon>
        <taxon>Araneae</taxon>
        <taxon>Araneomorphae</taxon>
        <taxon>Entelegynae</taxon>
        <taxon>Araneoidea</taxon>
        <taxon>Nephilidae</taxon>
        <taxon>Nephila</taxon>
    </lineage>
</organism>
<protein>
    <submittedName>
        <fullName evidence="1">ATP-dependent DNA helicase PIF1</fullName>
    </submittedName>
</protein>
<dbReference type="PANTHER" id="PTHR47642">
    <property type="entry name" value="ATP-DEPENDENT DNA HELICASE"/>
    <property type="match status" value="1"/>
</dbReference>
<dbReference type="EMBL" id="BMAW01015920">
    <property type="protein sequence ID" value="GFT46175.1"/>
    <property type="molecule type" value="Genomic_DNA"/>
</dbReference>
<gene>
    <name evidence="1" type="primary">pif1</name>
    <name evidence="1" type="ORF">NPIL_645661</name>
</gene>
<evidence type="ECO:0000313" key="1">
    <source>
        <dbReference type="EMBL" id="GFT46175.1"/>
    </source>
</evidence>
<accession>A0A8X6P201</accession>
<dbReference type="InterPro" id="IPR027417">
    <property type="entry name" value="P-loop_NTPase"/>
</dbReference>
<proteinExistence type="predicted"/>
<dbReference type="SUPFAM" id="SSF52540">
    <property type="entry name" value="P-loop containing nucleoside triphosphate hydrolases"/>
    <property type="match status" value="1"/>
</dbReference>
<dbReference type="OrthoDB" id="6434796at2759"/>
<dbReference type="AlphaFoldDB" id="A0A8X6P201"/>
<name>A0A8X6P201_NEPPI</name>
<comment type="caution">
    <text evidence="1">The sequence shown here is derived from an EMBL/GenBank/DDBJ whole genome shotgun (WGS) entry which is preliminary data.</text>
</comment>
<evidence type="ECO:0000313" key="2">
    <source>
        <dbReference type="Proteomes" id="UP000887013"/>
    </source>
</evidence>
<sequence>MQLPPVRGLQVFQKPNSQLLSLHLWRLFGLVELTQNMRQQGDTSFVDLLNALRVGKMEAKHFDILISKKLNVADLEGDFALPKAIRIYPTNKMVDELNHLVVTHYRNQGAQIFKIKAQDELLDRDPRNNTNMDKLVPKDINKTGGIPHELEIFVGARVMLRYNVLVEGGLVNGVMGVITHIFWPNYRRDQMYDNDIPDLQIEFDRIGIHRLTPIAVKFPAVKNKGTIERRMLPIVLCWACTVHKMQGCTVDKAVINLGSNLFADGQAYVALSRLRSLDGLRIEDLDCLKLTGTTPCNEDALEEMERMRKYPLAPRP</sequence>
<dbReference type="Proteomes" id="UP000887013">
    <property type="component" value="Unassembled WGS sequence"/>
</dbReference>
<reference evidence="1" key="1">
    <citation type="submission" date="2020-08" db="EMBL/GenBank/DDBJ databases">
        <title>Multicomponent nature underlies the extraordinary mechanical properties of spider dragline silk.</title>
        <authorList>
            <person name="Kono N."/>
            <person name="Nakamura H."/>
            <person name="Mori M."/>
            <person name="Yoshida Y."/>
            <person name="Ohtoshi R."/>
            <person name="Malay A.D."/>
            <person name="Moran D.A.P."/>
            <person name="Tomita M."/>
            <person name="Numata K."/>
            <person name="Arakawa K."/>
        </authorList>
    </citation>
    <scope>NUCLEOTIDE SEQUENCE</scope>
</reference>
<keyword evidence="1" id="KW-0547">Nucleotide-binding</keyword>
<dbReference type="CDD" id="cd18809">
    <property type="entry name" value="SF1_C_RecD"/>
    <property type="match status" value="1"/>
</dbReference>
<dbReference type="PANTHER" id="PTHR47642:SF5">
    <property type="entry name" value="ATP-DEPENDENT DNA HELICASE"/>
    <property type="match status" value="1"/>
</dbReference>
<keyword evidence="1" id="KW-0378">Hydrolase</keyword>
<dbReference type="InterPro" id="IPR051055">
    <property type="entry name" value="PIF1_helicase"/>
</dbReference>
<keyword evidence="1" id="KW-0067">ATP-binding</keyword>
<dbReference type="GO" id="GO:0004386">
    <property type="term" value="F:helicase activity"/>
    <property type="evidence" value="ECO:0007669"/>
    <property type="project" value="UniProtKB-KW"/>
</dbReference>
<keyword evidence="1" id="KW-0347">Helicase</keyword>
<keyword evidence="2" id="KW-1185">Reference proteome</keyword>